<evidence type="ECO:0000313" key="1">
    <source>
        <dbReference type="EMBL" id="JAD80330.1"/>
    </source>
</evidence>
<dbReference type="AlphaFoldDB" id="A0A0A9D3V6"/>
<proteinExistence type="predicted"/>
<accession>A0A0A9D3V6</accession>
<dbReference type="EMBL" id="GBRH01217565">
    <property type="protein sequence ID" value="JAD80330.1"/>
    <property type="molecule type" value="Transcribed_RNA"/>
</dbReference>
<name>A0A0A9D3V6_ARUDO</name>
<protein>
    <submittedName>
        <fullName evidence="1">Uncharacterized protein</fullName>
    </submittedName>
</protein>
<sequence length="16" mass="1848">MEMETMWLSKSVASCD</sequence>
<organism evidence="1">
    <name type="scientific">Arundo donax</name>
    <name type="common">Giant reed</name>
    <name type="synonym">Donax arundinaceus</name>
    <dbReference type="NCBI Taxonomy" id="35708"/>
    <lineage>
        <taxon>Eukaryota</taxon>
        <taxon>Viridiplantae</taxon>
        <taxon>Streptophyta</taxon>
        <taxon>Embryophyta</taxon>
        <taxon>Tracheophyta</taxon>
        <taxon>Spermatophyta</taxon>
        <taxon>Magnoliopsida</taxon>
        <taxon>Liliopsida</taxon>
        <taxon>Poales</taxon>
        <taxon>Poaceae</taxon>
        <taxon>PACMAD clade</taxon>
        <taxon>Arundinoideae</taxon>
        <taxon>Arundineae</taxon>
        <taxon>Arundo</taxon>
    </lineage>
</organism>
<reference evidence="1" key="2">
    <citation type="journal article" date="2015" name="Data Brief">
        <title>Shoot transcriptome of the giant reed, Arundo donax.</title>
        <authorList>
            <person name="Barrero R.A."/>
            <person name="Guerrero F.D."/>
            <person name="Moolhuijzen P."/>
            <person name="Goolsby J.A."/>
            <person name="Tidwell J."/>
            <person name="Bellgard S.E."/>
            <person name="Bellgard M.I."/>
        </authorList>
    </citation>
    <scope>NUCLEOTIDE SEQUENCE</scope>
    <source>
        <tissue evidence="1">Shoot tissue taken approximately 20 cm above the soil surface</tissue>
    </source>
</reference>
<reference evidence="1" key="1">
    <citation type="submission" date="2014-09" db="EMBL/GenBank/DDBJ databases">
        <authorList>
            <person name="Magalhaes I.L.F."/>
            <person name="Oliveira U."/>
            <person name="Santos F.R."/>
            <person name="Vidigal T.H.D.A."/>
            <person name="Brescovit A.D."/>
            <person name="Santos A.J."/>
        </authorList>
    </citation>
    <scope>NUCLEOTIDE SEQUENCE</scope>
    <source>
        <tissue evidence="1">Shoot tissue taken approximately 20 cm above the soil surface</tissue>
    </source>
</reference>